<protein>
    <recommendedName>
        <fullName evidence="4">CCHC-type domain-containing protein</fullName>
    </recommendedName>
</protein>
<dbReference type="AlphaFoldDB" id="A0A1X6PHA0"/>
<reference evidence="2 3" key="1">
    <citation type="submission" date="2017-03" db="EMBL/GenBank/DDBJ databases">
        <title>WGS assembly of Porphyra umbilicalis.</title>
        <authorList>
            <person name="Brawley S.H."/>
            <person name="Blouin N.A."/>
            <person name="Ficko-Blean E."/>
            <person name="Wheeler G.L."/>
            <person name="Lohr M."/>
            <person name="Goodson H.V."/>
            <person name="Jenkins J.W."/>
            <person name="Blaby-Haas C.E."/>
            <person name="Helliwell K.E."/>
            <person name="Chan C."/>
            <person name="Marriage T."/>
            <person name="Bhattacharya D."/>
            <person name="Klein A.S."/>
            <person name="Badis Y."/>
            <person name="Brodie J."/>
            <person name="Cao Y."/>
            <person name="Collen J."/>
            <person name="Dittami S.M."/>
            <person name="Gachon C.M."/>
            <person name="Green B.R."/>
            <person name="Karpowicz S."/>
            <person name="Kim J.W."/>
            <person name="Kudahl U."/>
            <person name="Lin S."/>
            <person name="Michel G."/>
            <person name="Mittag M."/>
            <person name="Olson B.J."/>
            <person name="Pangilinan J."/>
            <person name="Peng Y."/>
            <person name="Qiu H."/>
            <person name="Shu S."/>
            <person name="Singer J.T."/>
            <person name="Smith A.G."/>
            <person name="Sprecher B.N."/>
            <person name="Wagner V."/>
            <person name="Wang W."/>
            <person name="Wang Z.-Y."/>
            <person name="Yan J."/>
            <person name="Yarish C."/>
            <person name="Zoeuner-Riek S."/>
            <person name="Zhuang Y."/>
            <person name="Zou Y."/>
            <person name="Lindquist E.A."/>
            <person name="Grimwood J."/>
            <person name="Barry K."/>
            <person name="Rokhsar D.S."/>
            <person name="Schmutz J."/>
            <person name="Stiller J.W."/>
            <person name="Grossman A.R."/>
            <person name="Prochnik S.E."/>
        </authorList>
    </citation>
    <scope>NUCLEOTIDE SEQUENCE [LARGE SCALE GENOMIC DNA]</scope>
    <source>
        <strain evidence="2">4086291</strain>
    </source>
</reference>
<feature type="compositionally biased region" description="Basic and acidic residues" evidence="1">
    <location>
        <begin position="328"/>
        <end position="352"/>
    </location>
</feature>
<evidence type="ECO:0000313" key="2">
    <source>
        <dbReference type="EMBL" id="OSX80210.1"/>
    </source>
</evidence>
<evidence type="ECO:0000313" key="3">
    <source>
        <dbReference type="Proteomes" id="UP000218209"/>
    </source>
</evidence>
<feature type="compositionally biased region" description="Low complexity" evidence="1">
    <location>
        <begin position="51"/>
        <end position="61"/>
    </location>
</feature>
<feature type="region of interest" description="Disordered" evidence="1">
    <location>
        <begin position="199"/>
        <end position="252"/>
    </location>
</feature>
<dbReference type="GO" id="GO:0008270">
    <property type="term" value="F:zinc ion binding"/>
    <property type="evidence" value="ECO:0007669"/>
    <property type="project" value="InterPro"/>
</dbReference>
<evidence type="ECO:0000256" key="1">
    <source>
        <dbReference type="SAM" id="MobiDB-lite"/>
    </source>
</evidence>
<dbReference type="InterPro" id="IPR036875">
    <property type="entry name" value="Znf_CCHC_sf"/>
</dbReference>
<dbReference type="EMBL" id="KV918779">
    <property type="protein sequence ID" value="OSX80210.1"/>
    <property type="molecule type" value="Genomic_DNA"/>
</dbReference>
<feature type="compositionally biased region" description="Basic and acidic residues" evidence="1">
    <location>
        <begin position="199"/>
        <end position="208"/>
    </location>
</feature>
<dbReference type="GO" id="GO:0003676">
    <property type="term" value="F:nucleic acid binding"/>
    <property type="evidence" value="ECO:0007669"/>
    <property type="project" value="InterPro"/>
</dbReference>
<organism evidence="2 3">
    <name type="scientific">Porphyra umbilicalis</name>
    <name type="common">Purple laver</name>
    <name type="synonym">Red alga</name>
    <dbReference type="NCBI Taxonomy" id="2786"/>
    <lineage>
        <taxon>Eukaryota</taxon>
        <taxon>Rhodophyta</taxon>
        <taxon>Bangiophyceae</taxon>
        <taxon>Bangiales</taxon>
        <taxon>Bangiaceae</taxon>
        <taxon>Porphyra</taxon>
    </lineage>
</organism>
<feature type="region of interest" description="Disordered" evidence="1">
    <location>
        <begin position="328"/>
        <end position="358"/>
    </location>
</feature>
<evidence type="ECO:0008006" key="4">
    <source>
        <dbReference type="Google" id="ProtNLM"/>
    </source>
</evidence>
<feature type="region of interest" description="Disordered" evidence="1">
    <location>
        <begin position="47"/>
        <end position="119"/>
    </location>
</feature>
<gene>
    <name evidence="2" type="ORF">BU14_0057s0031</name>
</gene>
<sequence length="358" mass="39301">MKQQLIQGLPAYIRTEAVVYNTPACSFQQLVTYTSGRHKAAEEVMTMARDGQGPSTPSPSRGPRRLSAIPRTRPTRSDFPALALGETEPPVASSPAANPEPSQPVWGRQDNLPRFLTGRPEDPRRPRICFLCWTAGHMSYTCPILTDQQKALVNKARGSFLQATRSRGAGQDEKGRATRTYNRQLRIAMVQALCDGIDKSNEEDKQDGSDFPALALGETEPPVASSPAANPEPSQPVWGRQDNLPRFLTGRPEDPRRPRICFLCWTAGHMSYTCPILTDQQKALVNKARGSFLQATRSRGAGQDEKGRATRTYNRQLRIAMVQALCDGIDKSNEEDKQDGDLGPKPGTEPDKSGSGNS</sequence>
<dbReference type="SUPFAM" id="SSF57756">
    <property type="entry name" value="Retrovirus zinc finger-like domains"/>
    <property type="match status" value="2"/>
</dbReference>
<accession>A0A1X6PHA0</accession>
<name>A0A1X6PHA0_PORUM</name>
<dbReference type="Proteomes" id="UP000218209">
    <property type="component" value="Unassembled WGS sequence"/>
</dbReference>
<keyword evidence="3" id="KW-1185">Reference proteome</keyword>
<proteinExistence type="predicted"/>